<organism evidence="2 3">
    <name type="scientific">Pontibacter rugosus</name>
    <dbReference type="NCBI Taxonomy" id="1745966"/>
    <lineage>
        <taxon>Bacteria</taxon>
        <taxon>Pseudomonadati</taxon>
        <taxon>Bacteroidota</taxon>
        <taxon>Cytophagia</taxon>
        <taxon>Cytophagales</taxon>
        <taxon>Hymenobacteraceae</taxon>
        <taxon>Pontibacter</taxon>
    </lineage>
</organism>
<evidence type="ECO:0000256" key="1">
    <source>
        <dbReference type="SAM" id="Phobius"/>
    </source>
</evidence>
<dbReference type="RefSeq" id="WP_377530103.1">
    <property type="nucleotide sequence ID" value="NZ_JBHTLD010000175.1"/>
</dbReference>
<feature type="transmembrane region" description="Helical" evidence="1">
    <location>
        <begin position="9"/>
        <end position="31"/>
    </location>
</feature>
<feature type="transmembrane region" description="Helical" evidence="1">
    <location>
        <begin position="62"/>
        <end position="84"/>
    </location>
</feature>
<evidence type="ECO:0000313" key="3">
    <source>
        <dbReference type="Proteomes" id="UP001597094"/>
    </source>
</evidence>
<keyword evidence="1" id="KW-1133">Transmembrane helix</keyword>
<keyword evidence="3" id="KW-1185">Reference proteome</keyword>
<name>A0ABW3SSD8_9BACT</name>
<comment type="caution">
    <text evidence="2">The sequence shown here is derived from an EMBL/GenBank/DDBJ whole genome shotgun (WGS) entry which is preliminary data.</text>
</comment>
<keyword evidence="1" id="KW-0472">Membrane</keyword>
<protein>
    <submittedName>
        <fullName evidence="2">DUF5676 family membrane protein</fullName>
    </submittedName>
</protein>
<keyword evidence="1" id="KW-0812">Transmembrane</keyword>
<accession>A0ABW3SSD8</accession>
<evidence type="ECO:0000313" key="2">
    <source>
        <dbReference type="EMBL" id="MFD1187792.1"/>
    </source>
</evidence>
<sequence>MNRINVKKLGFAFGVTGALLYIGCILVMATVGRDGTIKFFNSLLHGLDVSAVIRMDVPFWEALIGIVETFILAWLIGACIAAIYNATIKHPAA</sequence>
<reference evidence="3" key="1">
    <citation type="journal article" date="2019" name="Int. J. Syst. Evol. Microbiol.">
        <title>The Global Catalogue of Microorganisms (GCM) 10K type strain sequencing project: providing services to taxonomists for standard genome sequencing and annotation.</title>
        <authorList>
            <consortium name="The Broad Institute Genomics Platform"/>
            <consortium name="The Broad Institute Genome Sequencing Center for Infectious Disease"/>
            <person name="Wu L."/>
            <person name="Ma J."/>
        </authorList>
    </citation>
    <scope>NUCLEOTIDE SEQUENCE [LARGE SCALE GENOMIC DNA]</scope>
    <source>
        <strain evidence="3">JCM 31319</strain>
    </source>
</reference>
<dbReference type="Pfam" id="PF18926">
    <property type="entry name" value="DUF5676"/>
    <property type="match status" value="1"/>
</dbReference>
<dbReference type="Proteomes" id="UP001597094">
    <property type="component" value="Unassembled WGS sequence"/>
</dbReference>
<dbReference type="EMBL" id="JBHTLD010000175">
    <property type="protein sequence ID" value="MFD1187792.1"/>
    <property type="molecule type" value="Genomic_DNA"/>
</dbReference>
<gene>
    <name evidence="2" type="ORF">ACFQ2O_16370</name>
</gene>
<proteinExistence type="predicted"/>
<dbReference type="InterPro" id="IPR044020">
    <property type="entry name" value="DUF5676"/>
</dbReference>